<name>B5YF52_DICT6</name>
<gene>
    <name evidence="1" type="ordered locus">DICTH_1341</name>
</gene>
<evidence type="ECO:0000313" key="1">
    <source>
        <dbReference type="EMBL" id="ACI19948.1"/>
    </source>
</evidence>
<accession>B5YF52</accession>
<evidence type="ECO:0000313" key="2">
    <source>
        <dbReference type="Proteomes" id="UP000001733"/>
    </source>
</evidence>
<dbReference type="AlphaFoldDB" id="B5YF52"/>
<organism evidence="1 2">
    <name type="scientific">Dictyoglomus thermophilum (strain ATCC 35947 / DSM 3960 / H-6-12)</name>
    <dbReference type="NCBI Taxonomy" id="309799"/>
    <lineage>
        <taxon>Bacteria</taxon>
        <taxon>Pseudomonadati</taxon>
        <taxon>Dictyoglomota</taxon>
        <taxon>Dictyoglomia</taxon>
        <taxon>Dictyoglomales</taxon>
        <taxon>Dictyoglomaceae</taxon>
        <taxon>Dictyoglomus</taxon>
    </lineage>
</organism>
<dbReference type="PaxDb" id="309799-DICTH_1341"/>
<dbReference type="EMBL" id="CP001146">
    <property type="protein sequence ID" value="ACI19948.1"/>
    <property type="molecule type" value="Genomic_DNA"/>
</dbReference>
<reference evidence="1 2" key="1">
    <citation type="journal article" date="2014" name="Genome Announc.">
        <title>Complete Genome Sequence of the Extreme Thermophile Dictyoglomus thermophilum H-6-12.</title>
        <authorList>
            <person name="Coil D.A."/>
            <person name="Badger J.H."/>
            <person name="Forberger H.C."/>
            <person name="Riggs F."/>
            <person name="Madupu R."/>
            <person name="Fedorova N."/>
            <person name="Ward N."/>
            <person name="Robb F.T."/>
            <person name="Eisen J.A."/>
        </authorList>
    </citation>
    <scope>NUCLEOTIDE SEQUENCE [LARGE SCALE GENOMIC DNA]</scope>
    <source>
        <strain evidence="2">ATCC 35947 / DSM 3960 / H-6-12</strain>
    </source>
</reference>
<keyword evidence="2" id="KW-1185">Reference proteome</keyword>
<proteinExistence type="predicted"/>
<dbReference type="KEGG" id="dth:DICTH_1341"/>
<protein>
    <submittedName>
        <fullName evidence="1">Uncharacterized protein</fullName>
    </submittedName>
</protein>
<sequence>MSSAAITGHILRTSIARIVMSFKLPIGVATTYNLPIGKLYKFFSTWQIFLYKVK</sequence>
<dbReference type="HOGENOM" id="CLU_3042839_0_0_0"/>
<dbReference type="Proteomes" id="UP000001733">
    <property type="component" value="Chromosome"/>
</dbReference>